<keyword evidence="1" id="KW-0732">Signal</keyword>
<reference evidence="3" key="1">
    <citation type="journal article" date="2019" name="Int. J. Syst. Evol. Microbiol.">
        <title>The Global Catalogue of Microorganisms (GCM) 10K type strain sequencing project: providing services to taxonomists for standard genome sequencing and annotation.</title>
        <authorList>
            <consortium name="The Broad Institute Genomics Platform"/>
            <consortium name="The Broad Institute Genome Sequencing Center for Infectious Disease"/>
            <person name="Wu L."/>
            <person name="Ma J."/>
        </authorList>
    </citation>
    <scope>NUCLEOTIDE SEQUENCE [LARGE SCALE GENOMIC DNA]</scope>
    <source>
        <strain evidence="3">JCM 17939</strain>
    </source>
</reference>
<keyword evidence="3" id="KW-1185">Reference proteome</keyword>
<dbReference type="EMBL" id="BAABHK010000011">
    <property type="protein sequence ID" value="GAA4632678.1"/>
    <property type="molecule type" value="Genomic_DNA"/>
</dbReference>
<accession>A0ABP8UL85</accession>
<protein>
    <submittedName>
        <fullName evidence="2">Uncharacterized protein</fullName>
    </submittedName>
</protein>
<comment type="caution">
    <text evidence="2">The sequence shown here is derived from an EMBL/GenBank/DDBJ whole genome shotgun (WGS) entry which is preliminary data.</text>
</comment>
<evidence type="ECO:0000313" key="3">
    <source>
        <dbReference type="Proteomes" id="UP001501442"/>
    </source>
</evidence>
<feature type="chain" id="PRO_5045042904" evidence="1">
    <location>
        <begin position="27"/>
        <end position="75"/>
    </location>
</feature>
<proteinExistence type="predicted"/>
<evidence type="ECO:0000256" key="1">
    <source>
        <dbReference type="SAM" id="SignalP"/>
    </source>
</evidence>
<feature type="signal peptide" evidence="1">
    <location>
        <begin position="1"/>
        <end position="26"/>
    </location>
</feature>
<organism evidence="2 3">
    <name type="scientific">Actinoallomurus vinaceus</name>
    <dbReference type="NCBI Taxonomy" id="1080074"/>
    <lineage>
        <taxon>Bacteria</taxon>
        <taxon>Bacillati</taxon>
        <taxon>Actinomycetota</taxon>
        <taxon>Actinomycetes</taxon>
        <taxon>Streptosporangiales</taxon>
        <taxon>Thermomonosporaceae</taxon>
        <taxon>Actinoallomurus</taxon>
    </lineage>
</organism>
<evidence type="ECO:0000313" key="2">
    <source>
        <dbReference type="EMBL" id="GAA4632678.1"/>
    </source>
</evidence>
<sequence>MVLKTIVLSGAVLTAVIGGAAAPAYADSQPSSNSNFGNVFDRDSGNFIDRGNVTAVTNGGFRPVPGAIASSIRFE</sequence>
<name>A0ABP8UL85_9ACTN</name>
<gene>
    <name evidence="2" type="ORF">GCM10023196_067070</name>
</gene>
<dbReference type="Proteomes" id="UP001501442">
    <property type="component" value="Unassembled WGS sequence"/>
</dbReference>